<dbReference type="Proteomes" id="UP000298061">
    <property type="component" value="Unassembled WGS sequence"/>
</dbReference>
<dbReference type="InterPro" id="IPR020843">
    <property type="entry name" value="ER"/>
</dbReference>
<dbReference type="STRING" id="135208.A0A4Z0AC64"/>
<organism evidence="2 3">
    <name type="scientific">Hericium alpestre</name>
    <dbReference type="NCBI Taxonomy" id="135208"/>
    <lineage>
        <taxon>Eukaryota</taxon>
        <taxon>Fungi</taxon>
        <taxon>Dikarya</taxon>
        <taxon>Basidiomycota</taxon>
        <taxon>Agaricomycotina</taxon>
        <taxon>Agaricomycetes</taxon>
        <taxon>Russulales</taxon>
        <taxon>Hericiaceae</taxon>
        <taxon>Hericium</taxon>
    </lineage>
</organism>
<dbReference type="PANTHER" id="PTHR45348:SF2">
    <property type="entry name" value="ZINC-TYPE ALCOHOL DEHYDROGENASE-LIKE PROTEIN C2E1P3.01"/>
    <property type="match status" value="1"/>
</dbReference>
<dbReference type="SUPFAM" id="SSF50129">
    <property type="entry name" value="GroES-like"/>
    <property type="match status" value="1"/>
</dbReference>
<dbReference type="CDD" id="cd08249">
    <property type="entry name" value="enoyl_reductase_like"/>
    <property type="match status" value="1"/>
</dbReference>
<comment type="caution">
    <text evidence="2">The sequence shown here is derived from an EMBL/GenBank/DDBJ whole genome shotgun (WGS) entry which is preliminary data.</text>
</comment>
<gene>
    <name evidence="2" type="ORF">EWM64_g14</name>
</gene>
<dbReference type="GO" id="GO:0016651">
    <property type="term" value="F:oxidoreductase activity, acting on NAD(P)H"/>
    <property type="evidence" value="ECO:0007669"/>
    <property type="project" value="InterPro"/>
</dbReference>
<dbReference type="EMBL" id="SFCI01000001">
    <property type="protein sequence ID" value="TFY84007.1"/>
    <property type="molecule type" value="Genomic_DNA"/>
</dbReference>
<name>A0A4Z0AC64_9AGAM</name>
<dbReference type="InterPro" id="IPR013154">
    <property type="entry name" value="ADH-like_N"/>
</dbReference>
<evidence type="ECO:0000259" key="1">
    <source>
        <dbReference type="SMART" id="SM00829"/>
    </source>
</evidence>
<evidence type="ECO:0000313" key="2">
    <source>
        <dbReference type="EMBL" id="TFY84007.1"/>
    </source>
</evidence>
<protein>
    <recommendedName>
        <fullName evidence="1">Enoyl reductase (ER) domain-containing protein</fullName>
    </recommendedName>
</protein>
<dbReference type="SMART" id="SM00829">
    <property type="entry name" value="PKS_ER"/>
    <property type="match status" value="1"/>
</dbReference>
<dbReference type="InterPro" id="IPR036291">
    <property type="entry name" value="NAD(P)-bd_dom_sf"/>
</dbReference>
<dbReference type="PANTHER" id="PTHR45348">
    <property type="entry name" value="HYPOTHETICAL OXIDOREDUCTASE (EUROFUNG)"/>
    <property type="match status" value="1"/>
</dbReference>
<dbReference type="Gene3D" id="3.90.180.10">
    <property type="entry name" value="Medium-chain alcohol dehydrogenases, catalytic domain"/>
    <property type="match status" value="1"/>
</dbReference>
<dbReference type="InterPro" id="IPR011032">
    <property type="entry name" value="GroES-like_sf"/>
</dbReference>
<proteinExistence type="predicted"/>
<dbReference type="Pfam" id="PF00107">
    <property type="entry name" value="ADH_zinc_N"/>
    <property type="match status" value="1"/>
</dbReference>
<sequence>MSSASQKALLIPSKGANFEIGTRAIPKPGHGQVLVKVHAAALNPVDKYIQKAGVFVDEFPAVAGNDGAGTIEELGEGVTGVQKGDRVLLQGLWVPDRGTFQQYVLGDAVRVAKIPSKYSFDEAATVPLTFATAAIGLYGKKGAARGGAGLARPWTASGRDKYKGNAALIVGGSSSVGRYAIQLAKLSGFGPIITTASSRNAEYAKSAGATHVIDYHTTSYADLPAAVAKIAPSVPLVYDAIASPEAQEASWKILAPKGSLITTLEPSVGKLGEEAEDGKTVHFVFGSSNSPENYYISNDFYDHLTSLLDTGAIKPNRFEKLPGGLAAIPAGVERLGQGKVSGVKLVANPQEGL</sequence>
<accession>A0A4Z0AC64</accession>
<evidence type="ECO:0000313" key="3">
    <source>
        <dbReference type="Proteomes" id="UP000298061"/>
    </source>
</evidence>
<dbReference type="InterPro" id="IPR013149">
    <property type="entry name" value="ADH-like_C"/>
</dbReference>
<feature type="domain" description="Enoyl reductase (ER)" evidence="1">
    <location>
        <begin position="15"/>
        <end position="347"/>
    </location>
</feature>
<dbReference type="AlphaFoldDB" id="A0A4Z0AC64"/>
<reference evidence="2 3" key="1">
    <citation type="submission" date="2019-02" db="EMBL/GenBank/DDBJ databases">
        <title>Genome sequencing of the rare red list fungi Hericium alpestre (H. flagellum).</title>
        <authorList>
            <person name="Buettner E."/>
            <person name="Kellner H."/>
        </authorList>
    </citation>
    <scope>NUCLEOTIDE SEQUENCE [LARGE SCALE GENOMIC DNA]</scope>
    <source>
        <strain evidence="2 3">DSM 108284</strain>
    </source>
</reference>
<dbReference type="Gene3D" id="3.40.50.720">
    <property type="entry name" value="NAD(P)-binding Rossmann-like Domain"/>
    <property type="match status" value="1"/>
</dbReference>
<dbReference type="Pfam" id="PF08240">
    <property type="entry name" value="ADH_N"/>
    <property type="match status" value="1"/>
</dbReference>
<keyword evidence="3" id="KW-1185">Reference proteome</keyword>
<dbReference type="SUPFAM" id="SSF51735">
    <property type="entry name" value="NAD(P)-binding Rossmann-fold domains"/>
    <property type="match status" value="1"/>
</dbReference>
<dbReference type="InterPro" id="IPR047122">
    <property type="entry name" value="Trans-enoyl_RdTase-like"/>
</dbReference>
<dbReference type="OrthoDB" id="3233595at2759"/>